<protein>
    <submittedName>
        <fullName evidence="2">Uncharacterized protein</fullName>
    </submittedName>
</protein>
<keyword evidence="3" id="KW-1185">Reference proteome</keyword>
<accession>A0A8H7CWZ4</accession>
<dbReference type="Proteomes" id="UP000623467">
    <property type="component" value="Unassembled WGS sequence"/>
</dbReference>
<comment type="caution">
    <text evidence="2">The sequence shown here is derived from an EMBL/GenBank/DDBJ whole genome shotgun (WGS) entry which is preliminary data.</text>
</comment>
<dbReference type="AlphaFoldDB" id="A0A8H7CWZ4"/>
<proteinExistence type="predicted"/>
<dbReference type="OrthoDB" id="3058348at2759"/>
<evidence type="ECO:0000313" key="2">
    <source>
        <dbReference type="EMBL" id="KAF7353410.1"/>
    </source>
</evidence>
<feature type="region of interest" description="Disordered" evidence="1">
    <location>
        <begin position="46"/>
        <end position="78"/>
    </location>
</feature>
<evidence type="ECO:0000313" key="3">
    <source>
        <dbReference type="Proteomes" id="UP000623467"/>
    </source>
</evidence>
<feature type="compositionally biased region" description="Polar residues" evidence="1">
    <location>
        <begin position="191"/>
        <end position="221"/>
    </location>
</feature>
<name>A0A8H7CWZ4_9AGAR</name>
<dbReference type="EMBL" id="JACAZH010000012">
    <property type="protein sequence ID" value="KAF7353410.1"/>
    <property type="molecule type" value="Genomic_DNA"/>
</dbReference>
<gene>
    <name evidence="2" type="ORF">MSAN_01530100</name>
</gene>
<feature type="compositionally biased region" description="Polar residues" evidence="1">
    <location>
        <begin position="52"/>
        <end position="75"/>
    </location>
</feature>
<sequence>MSSFTGPAPTPHVMPSSMPHVIDGSTCFIPAATSSHFQVVSHDHITPRPVQPRSSFPQSHTSPTSHSNLDTSPLPSTHRKKRSCRCFVCGGTGKHRLHPRFCPRTPELISKKLAMFNFDFQLVSFDGSALPMTRHPGGVAGHLLSPRSLSACPPHVSLRQNPTWRSIPPHVAAAAATCPCIVEPSARTVEPRNNSNPPHVLHSSTVPQHPPSSCRSAESISPQPPPVKYLYSPSIYLPVHPLHSDSKPKVNPLDNSSPHVALSIFELLFISPPIRQELRKLIDAMDRLNTGHEIPTSPMLRRVFYRILDQIMASLSSLH</sequence>
<reference evidence="2" key="1">
    <citation type="submission" date="2020-05" db="EMBL/GenBank/DDBJ databases">
        <title>Mycena genomes resolve the evolution of fungal bioluminescence.</title>
        <authorList>
            <person name="Tsai I.J."/>
        </authorList>
    </citation>
    <scope>NUCLEOTIDE SEQUENCE</scope>
    <source>
        <strain evidence="2">160909Yilan</strain>
    </source>
</reference>
<feature type="region of interest" description="Disordered" evidence="1">
    <location>
        <begin position="189"/>
        <end position="222"/>
    </location>
</feature>
<organism evidence="2 3">
    <name type="scientific">Mycena sanguinolenta</name>
    <dbReference type="NCBI Taxonomy" id="230812"/>
    <lineage>
        <taxon>Eukaryota</taxon>
        <taxon>Fungi</taxon>
        <taxon>Dikarya</taxon>
        <taxon>Basidiomycota</taxon>
        <taxon>Agaricomycotina</taxon>
        <taxon>Agaricomycetes</taxon>
        <taxon>Agaricomycetidae</taxon>
        <taxon>Agaricales</taxon>
        <taxon>Marasmiineae</taxon>
        <taxon>Mycenaceae</taxon>
        <taxon>Mycena</taxon>
    </lineage>
</organism>
<evidence type="ECO:0000256" key="1">
    <source>
        <dbReference type="SAM" id="MobiDB-lite"/>
    </source>
</evidence>